<protein>
    <submittedName>
        <fullName evidence="2">FAD dependent oxidoreductase superfamily</fullName>
    </submittedName>
</protein>
<reference evidence="2 3" key="1">
    <citation type="submission" date="2019-04" db="EMBL/GenBank/DDBJ databases">
        <title>High contiguity whole genome sequence and gene annotation resource for two Venturia nashicola isolates.</title>
        <authorList>
            <person name="Prokchorchik M."/>
            <person name="Won K."/>
            <person name="Lee Y."/>
            <person name="Choi E.D."/>
            <person name="Segonzac C."/>
            <person name="Sohn K.H."/>
        </authorList>
    </citation>
    <scope>NUCLEOTIDE SEQUENCE [LARGE SCALE GENOMIC DNA]</scope>
    <source>
        <strain evidence="2 3">PRI2</strain>
    </source>
</reference>
<name>A0A4Z1PJD5_9PEZI</name>
<accession>A0A4Z1PJD5</accession>
<comment type="caution">
    <text evidence="2">The sequence shown here is derived from an EMBL/GenBank/DDBJ whole genome shotgun (WGS) entry which is preliminary data.</text>
</comment>
<dbReference type="PANTHER" id="PTHR13847">
    <property type="entry name" value="SARCOSINE DEHYDROGENASE-RELATED"/>
    <property type="match status" value="1"/>
</dbReference>
<dbReference type="Proteomes" id="UP000298493">
    <property type="component" value="Unassembled WGS sequence"/>
</dbReference>
<evidence type="ECO:0000313" key="3">
    <source>
        <dbReference type="Proteomes" id="UP000298493"/>
    </source>
</evidence>
<dbReference type="GO" id="GO:0005737">
    <property type="term" value="C:cytoplasm"/>
    <property type="evidence" value="ECO:0007669"/>
    <property type="project" value="TreeGrafter"/>
</dbReference>
<evidence type="ECO:0000313" key="2">
    <source>
        <dbReference type="EMBL" id="TID25736.1"/>
    </source>
</evidence>
<dbReference type="OrthoDB" id="429143at2759"/>
<sequence length="520" mass="56891">MLPNTDRTKSYWIEAAQSHLKDFRSTKFLPTETDVVIIGSGYSGATAAYWLHKYTSQNGTTPNMLLLEARDICGSATGRNGGQLRPHAYSRYNIWKARFGPKIAMDLIKHEMAHLPAFKAMLAEEGITEKVCCKFGDTFDAAMTDETWERLTSNLMAMRQDHGTEDETVKAIKLIEVAEAAEAYTQMKGAVGAIIHPAGQIWPYKFVHALLRIILATGKLNLQAHTPAERISDRDAEGWITVETARGIVKTRAVIHATNRWAAHLLPELERLVYPGLATVSAIKAPEGFIKHTGAQHWDSNVNNYWNQLPAPYNTIILGGAQSVLAHQPAIKNTDRDNALIPGVPAYMQSWASTHITNWPQNETGELALPAEEGGNWTGVEATTSDAFPFVGPVPGREGHFVTAGFNGHGMPRILLSTAHITPLVLSHLQIEAVAPALTKHFPPLPAPFVVTGERIARLQGVDFSTKMAADVVSGLESGKKSFCATGKVFYEEAVAASKRESEKMLLELATKRSDSPIEA</sequence>
<dbReference type="InterPro" id="IPR006076">
    <property type="entry name" value="FAD-dep_OxRdtase"/>
</dbReference>
<organism evidence="2 3">
    <name type="scientific">Venturia nashicola</name>
    <dbReference type="NCBI Taxonomy" id="86259"/>
    <lineage>
        <taxon>Eukaryota</taxon>
        <taxon>Fungi</taxon>
        <taxon>Dikarya</taxon>
        <taxon>Ascomycota</taxon>
        <taxon>Pezizomycotina</taxon>
        <taxon>Dothideomycetes</taxon>
        <taxon>Pleosporomycetidae</taxon>
        <taxon>Venturiales</taxon>
        <taxon>Venturiaceae</taxon>
        <taxon>Venturia</taxon>
    </lineage>
</organism>
<dbReference type="PANTHER" id="PTHR13847:SF188">
    <property type="entry name" value="EXPRESSED PROTEIN"/>
    <property type="match status" value="1"/>
</dbReference>
<dbReference type="Gene3D" id="3.30.9.10">
    <property type="entry name" value="D-Amino Acid Oxidase, subunit A, domain 2"/>
    <property type="match status" value="1"/>
</dbReference>
<gene>
    <name evidence="2" type="ORF">E6O75_ATG03599</name>
</gene>
<evidence type="ECO:0000259" key="1">
    <source>
        <dbReference type="Pfam" id="PF01266"/>
    </source>
</evidence>
<dbReference type="InterPro" id="IPR036188">
    <property type="entry name" value="FAD/NAD-bd_sf"/>
</dbReference>
<dbReference type="SUPFAM" id="SSF51905">
    <property type="entry name" value="FAD/NAD(P)-binding domain"/>
    <property type="match status" value="1"/>
</dbReference>
<dbReference type="EMBL" id="SNSC02000003">
    <property type="protein sequence ID" value="TID25736.1"/>
    <property type="molecule type" value="Genomic_DNA"/>
</dbReference>
<feature type="domain" description="FAD dependent oxidoreductase" evidence="1">
    <location>
        <begin position="34"/>
        <end position="411"/>
    </location>
</feature>
<dbReference type="Gene3D" id="3.50.50.60">
    <property type="entry name" value="FAD/NAD(P)-binding domain"/>
    <property type="match status" value="1"/>
</dbReference>
<dbReference type="AlphaFoldDB" id="A0A4Z1PJD5"/>
<dbReference type="Pfam" id="PF01266">
    <property type="entry name" value="DAO"/>
    <property type="match status" value="1"/>
</dbReference>
<proteinExistence type="predicted"/>
<dbReference type="STRING" id="86259.A0A4Z1PJD5"/>
<keyword evidence="3" id="KW-1185">Reference proteome</keyword>